<reference evidence="3" key="1">
    <citation type="journal article" date="2010" name="PLoS Negl. Trop. Dis.">
        <title>The genome sequence of Trypanosoma brucei gambiense, causative agent of chronic human african trypanosomiasis.</title>
        <authorList>
            <person name="Jackson A.P."/>
            <person name="Sanders M."/>
            <person name="Berry A."/>
            <person name="McQuillan J."/>
            <person name="Aslett M.A."/>
            <person name="Quail M.A."/>
            <person name="Chukualim B."/>
            <person name="Capewell P."/>
            <person name="MacLeod A."/>
            <person name="Melville S.E."/>
            <person name="Gibson W."/>
            <person name="Barry J.D."/>
            <person name="Berriman M."/>
            <person name="Hertz-Fowler C."/>
        </authorList>
    </citation>
    <scope>NUCLEOTIDE SEQUENCE [LARGE SCALE GENOMIC DNA]</scope>
    <source>
        <strain evidence="3">MHOM/CI/86/DAL972</strain>
    </source>
</reference>
<dbReference type="Proteomes" id="UP000002316">
    <property type="component" value="Chromosome 4"/>
</dbReference>
<dbReference type="EMBL" id="FN554967">
    <property type="protein sequence ID" value="CBH10814.1"/>
    <property type="molecule type" value="Genomic_DNA"/>
</dbReference>
<dbReference type="RefSeq" id="XP_011773102.1">
    <property type="nucleotide sequence ID" value="XM_011774800.1"/>
</dbReference>
<dbReference type="AlphaFoldDB" id="C9ZME1"/>
<sequence length="258" mass="28139">MDSSSRSLNHVASHNPNAPKYVSMERVGVAMLLFILFVVILTCIVFIIFVCLIRNNHIVLRLFTNGHRPPDALPPPAVLCETRRLRALGGGVNGAVLIGDENRQLLSALDIPLTPVPSLCEDCKELCRSSSNCSTLDIAINDGCLATRECAKESAVLGAHDCGKCQLGYPKRIRDLSTDRVFELYISQPSSALYGSAQYITIDKEPDASVRCTRESSKLNRRASESLGSICCARTPTSTTKTQNMAGEVFAEPFSSFR</sequence>
<protein>
    <submittedName>
        <fullName evidence="2">Uncharacterized protein</fullName>
    </submittedName>
</protein>
<keyword evidence="1" id="KW-1133">Transmembrane helix</keyword>
<dbReference type="KEGG" id="tbg:TbgDal_IV5090"/>
<organism evidence="2 3">
    <name type="scientific">Trypanosoma brucei gambiense (strain MHOM/CI/86/DAL972)</name>
    <dbReference type="NCBI Taxonomy" id="679716"/>
    <lineage>
        <taxon>Eukaryota</taxon>
        <taxon>Discoba</taxon>
        <taxon>Euglenozoa</taxon>
        <taxon>Kinetoplastea</taxon>
        <taxon>Metakinetoplastina</taxon>
        <taxon>Trypanosomatida</taxon>
        <taxon>Trypanosomatidae</taxon>
        <taxon>Trypanosoma</taxon>
    </lineage>
</organism>
<keyword evidence="1" id="KW-0812">Transmembrane</keyword>
<dbReference type="GeneID" id="23859965"/>
<dbReference type="VEuPathDB" id="TriTrypDB:Tbg972.4.5090"/>
<keyword evidence="1" id="KW-0472">Membrane</keyword>
<feature type="transmembrane region" description="Helical" evidence="1">
    <location>
        <begin position="29"/>
        <end position="53"/>
    </location>
</feature>
<accession>C9ZME1</accession>
<evidence type="ECO:0000313" key="2">
    <source>
        <dbReference type="EMBL" id="CBH10814.1"/>
    </source>
</evidence>
<evidence type="ECO:0000313" key="3">
    <source>
        <dbReference type="Proteomes" id="UP000002316"/>
    </source>
</evidence>
<name>C9ZME1_TRYB9</name>
<evidence type="ECO:0000256" key="1">
    <source>
        <dbReference type="SAM" id="Phobius"/>
    </source>
</evidence>
<proteinExistence type="predicted"/>
<gene>
    <name evidence="2" type="ORF">TbgDal_IV5090</name>
</gene>